<dbReference type="InterPro" id="IPR008564">
    <property type="entry name" value="TVP23-like"/>
</dbReference>
<dbReference type="AlphaFoldDB" id="A0A6J3DTZ6"/>
<dbReference type="PANTHER" id="PTHR13019">
    <property type="entry name" value="GOLGI APPARATUS MEMBRANE PROTEIN TVP23"/>
    <property type="match status" value="1"/>
</dbReference>
<evidence type="ECO:0000256" key="5">
    <source>
        <dbReference type="ARBA" id="ARBA00023136"/>
    </source>
</evidence>
<sequence length="198" mass="22246">MKQAGTAQPGRPSPLPGALWGSPPQALGDDTEDVSLDLGGEEELALRKAQIRHPLATFFHLFFRNVTGRLLVGLRWWNQIDEDGTSHWVFEARRVSMTAASTEAETRIFWLGLIICPVIWTVFFFSTLFSLKLKWLALVIAGISLQTANLYGYIHCKLEGQKSIGRITSRFFVTADIPKRQTRISDDCIEEHGKTGTR</sequence>
<dbReference type="CTD" id="780776"/>
<dbReference type="GO" id="GO:0016192">
    <property type="term" value="P:vesicle-mediated transport"/>
    <property type="evidence" value="ECO:0007669"/>
    <property type="project" value="TreeGrafter"/>
</dbReference>
<evidence type="ECO:0000256" key="6">
    <source>
        <dbReference type="RuleBase" id="RU361206"/>
    </source>
</evidence>
<dbReference type="PANTHER" id="PTHR13019:SF18">
    <property type="entry name" value="GOLGI APPARATUS MEMBRANE PROTEIN TVP23 HOMOLOG A"/>
    <property type="match status" value="1"/>
</dbReference>
<dbReference type="Proteomes" id="UP000504639">
    <property type="component" value="Chromosome 15"/>
</dbReference>
<evidence type="ECO:0000313" key="8">
    <source>
        <dbReference type="Proteomes" id="UP000504639"/>
    </source>
</evidence>
<evidence type="ECO:0000256" key="2">
    <source>
        <dbReference type="ARBA" id="ARBA00005467"/>
    </source>
</evidence>
<name>A0A6J3DTZ6_AYTFU</name>
<evidence type="ECO:0000256" key="7">
    <source>
        <dbReference type="SAM" id="MobiDB-lite"/>
    </source>
</evidence>
<dbReference type="GeneID" id="116495212"/>
<evidence type="ECO:0000256" key="3">
    <source>
        <dbReference type="ARBA" id="ARBA00022692"/>
    </source>
</evidence>
<protein>
    <recommendedName>
        <fullName evidence="6">Golgi apparatus membrane protein TVP23 homolog</fullName>
    </recommendedName>
</protein>
<keyword evidence="3 6" id="KW-0812">Transmembrane</keyword>
<dbReference type="Pfam" id="PF05832">
    <property type="entry name" value="DUF846"/>
    <property type="match status" value="1"/>
</dbReference>
<proteinExistence type="inferred from homology"/>
<feature type="transmembrane region" description="Helical" evidence="6">
    <location>
        <begin position="108"/>
        <end position="129"/>
    </location>
</feature>
<feature type="region of interest" description="Disordered" evidence="7">
    <location>
        <begin position="1"/>
        <end position="23"/>
    </location>
</feature>
<keyword evidence="4 6" id="KW-1133">Transmembrane helix</keyword>
<dbReference type="GO" id="GO:0009306">
    <property type="term" value="P:protein secretion"/>
    <property type="evidence" value="ECO:0007669"/>
    <property type="project" value="TreeGrafter"/>
</dbReference>
<comment type="subcellular location">
    <subcellularLocation>
        <location evidence="1 6">Membrane</location>
        <topology evidence="1 6">Multi-pass membrane protein</topology>
    </subcellularLocation>
</comment>
<gene>
    <name evidence="9" type="primary">TVP23A</name>
</gene>
<evidence type="ECO:0000313" key="9">
    <source>
        <dbReference type="RefSeq" id="XP_032053435.1"/>
    </source>
</evidence>
<keyword evidence="8" id="KW-1185">Reference proteome</keyword>
<dbReference type="RefSeq" id="XP_032053435.1">
    <property type="nucleotide sequence ID" value="XM_032197544.1"/>
</dbReference>
<evidence type="ECO:0000256" key="1">
    <source>
        <dbReference type="ARBA" id="ARBA00004141"/>
    </source>
</evidence>
<evidence type="ECO:0000256" key="4">
    <source>
        <dbReference type="ARBA" id="ARBA00022989"/>
    </source>
</evidence>
<comment type="similarity">
    <text evidence="2 6">Belongs to the TVP23 family.</text>
</comment>
<feature type="transmembrane region" description="Helical" evidence="6">
    <location>
        <begin position="135"/>
        <end position="154"/>
    </location>
</feature>
<dbReference type="GO" id="GO:0000139">
    <property type="term" value="C:Golgi membrane"/>
    <property type="evidence" value="ECO:0007669"/>
    <property type="project" value="TreeGrafter"/>
</dbReference>
<accession>A0A6J3DTZ6</accession>
<organism evidence="8 9">
    <name type="scientific">Aythya fuligula</name>
    <name type="common">Tufted duck</name>
    <name type="synonym">Anas fuligula</name>
    <dbReference type="NCBI Taxonomy" id="219594"/>
    <lineage>
        <taxon>Eukaryota</taxon>
        <taxon>Metazoa</taxon>
        <taxon>Chordata</taxon>
        <taxon>Craniata</taxon>
        <taxon>Vertebrata</taxon>
        <taxon>Euteleostomi</taxon>
        <taxon>Archelosauria</taxon>
        <taxon>Archosauria</taxon>
        <taxon>Dinosauria</taxon>
        <taxon>Saurischia</taxon>
        <taxon>Theropoda</taxon>
        <taxon>Coelurosauria</taxon>
        <taxon>Aves</taxon>
        <taxon>Neognathae</taxon>
        <taxon>Galloanserae</taxon>
        <taxon>Anseriformes</taxon>
        <taxon>Anatidae</taxon>
        <taxon>Aythyinae</taxon>
        <taxon>Aythya</taxon>
    </lineage>
</organism>
<reference evidence="9" key="1">
    <citation type="submission" date="2025-08" db="UniProtKB">
        <authorList>
            <consortium name="RefSeq"/>
        </authorList>
    </citation>
    <scope>IDENTIFICATION</scope>
    <source>
        <tissue evidence="9">Lung</tissue>
    </source>
</reference>
<keyword evidence="5 6" id="KW-0472">Membrane</keyword>